<evidence type="ECO:0000313" key="2">
    <source>
        <dbReference type="EMBL" id="CAD7083427.1"/>
    </source>
</evidence>
<dbReference type="Proteomes" id="UP000594454">
    <property type="component" value="Chromosome 2"/>
</dbReference>
<proteinExistence type="predicted"/>
<keyword evidence="3" id="KW-1185">Reference proteome</keyword>
<keyword evidence="1" id="KW-0175">Coiled coil</keyword>
<name>A0A7R8UMV1_HERIL</name>
<evidence type="ECO:0000256" key="1">
    <source>
        <dbReference type="SAM" id="Coils"/>
    </source>
</evidence>
<dbReference type="AlphaFoldDB" id="A0A7R8UMV1"/>
<feature type="coiled-coil region" evidence="1">
    <location>
        <begin position="54"/>
        <end position="88"/>
    </location>
</feature>
<reference evidence="2 3" key="1">
    <citation type="submission" date="2020-11" db="EMBL/GenBank/DDBJ databases">
        <authorList>
            <person name="Wallbank WR R."/>
            <person name="Pardo Diaz C."/>
            <person name="Kozak K."/>
            <person name="Martin S."/>
            <person name="Jiggins C."/>
            <person name="Moest M."/>
            <person name="Warren A I."/>
            <person name="Generalovic N T."/>
            <person name="Byers J.R.P. K."/>
            <person name="Montejo-Kovacevich G."/>
            <person name="Yen C E."/>
        </authorList>
    </citation>
    <scope>NUCLEOTIDE SEQUENCE [LARGE SCALE GENOMIC DNA]</scope>
</reference>
<protein>
    <submittedName>
        <fullName evidence="2">Uncharacterized protein</fullName>
    </submittedName>
</protein>
<sequence length="117" mass="13978">MAESKDTIKDAFDEFDSLECRYRKWIVTEEMLQLLRDKNTVGLSDRKKFKGEDVERVEFKSKEQELRCDQKEEEENDLDGQLERLQDTSFCQENQAPDISDIDWKKLLEFLDDVALY</sequence>
<organism evidence="2 3">
    <name type="scientific">Hermetia illucens</name>
    <name type="common">Black soldier fly</name>
    <dbReference type="NCBI Taxonomy" id="343691"/>
    <lineage>
        <taxon>Eukaryota</taxon>
        <taxon>Metazoa</taxon>
        <taxon>Ecdysozoa</taxon>
        <taxon>Arthropoda</taxon>
        <taxon>Hexapoda</taxon>
        <taxon>Insecta</taxon>
        <taxon>Pterygota</taxon>
        <taxon>Neoptera</taxon>
        <taxon>Endopterygota</taxon>
        <taxon>Diptera</taxon>
        <taxon>Brachycera</taxon>
        <taxon>Stratiomyomorpha</taxon>
        <taxon>Stratiomyidae</taxon>
        <taxon>Hermetiinae</taxon>
        <taxon>Hermetia</taxon>
    </lineage>
</organism>
<dbReference type="InParanoid" id="A0A7R8UMV1"/>
<evidence type="ECO:0000313" key="3">
    <source>
        <dbReference type="Proteomes" id="UP000594454"/>
    </source>
</evidence>
<gene>
    <name evidence="2" type="ORF">HERILL_LOCUS6388</name>
</gene>
<dbReference type="EMBL" id="LR899010">
    <property type="protein sequence ID" value="CAD7083427.1"/>
    <property type="molecule type" value="Genomic_DNA"/>
</dbReference>
<accession>A0A7R8UMV1</accession>